<dbReference type="InterPro" id="IPR001387">
    <property type="entry name" value="Cro/C1-type_HTH"/>
</dbReference>
<dbReference type="PANTHER" id="PTHR46558:SF4">
    <property type="entry name" value="DNA-BIDING PHAGE PROTEIN"/>
    <property type="match status" value="1"/>
</dbReference>
<dbReference type="SUPFAM" id="SSF47413">
    <property type="entry name" value="lambda repressor-like DNA-binding domains"/>
    <property type="match status" value="1"/>
</dbReference>
<keyword evidence="2" id="KW-0472">Membrane</keyword>
<evidence type="ECO:0000256" key="1">
    <source>
        <dbReference type="ARBA" id="ARBA00023125"/>
    </source>
</evidence>
<dbReference type="InterPro" id="IPR010982">
    <property type="entry name" value="Lambda_DNA-bd_dom_sf"/>
</dbReference>
<dbReference type="PROSITE" id="PS50943">
    <property type="entry name" value="HTH_CROC1"/>
    <property type="match status" value="1"/>
</dbReference>
<feature type="transmembrane region" description="Helical" evidence="2">
    <location>
        <begin position="101"/>
        <end position="121"/>
    </location>
</feature>
<dbReference type="EMBL" id="SDGZ01000015">
    <property type="protein sequence ID" value="TYC48963.1"/>
    <property type="molecule type" value="Genomic_DNA"/>
</dbReference>
<evidence type="ECO:0000256" key="2">
    <source>
        <dbReference type="SAM" id="Phobius"/>
    </source>
</evidence>
<feature type="domain" description="HTH cro/C1-type" evidence="3">
    <location>
        <begin position="9"/>
        <end position="63"/>
    </location>
</feature>
<dbReference type="SMART" id="SM00530">
    <property type="entry name" value="HTH_XRE"/>
    <property type="match status" value="1"/>
</dbReference>
<sequence>MEIIFAQQLVELRQVAGLSQEDLAGKLFVTRQAISKWERGEVAPDLNKIERIAEVLGVSAEILLFGKEQLAEAQVGSHVEERKTESNHRRAPRNVWEFLAWYWWILFAIGGYLTWFIPTIMKAFQ</sequence>
<evidence type="ECO:0000259" key="3">
    <source>
        <dbReference type="PROSITE" id="PS50943"/>
    </source>
</evidence>
<proteinExistence type="predicted"/>
<keyword evidence="1" id="KW-0238">DNA-binding</keyword>
<keyword evidence="2" id="KW-0812">Transmembrane</keyword>
<protein>
    <submittedName>
        <fullName evidence="4">XRE family transcriptional regulator</fullName>
    </submittedName>
</protein>
<dbReference type="Pfam" id="PF01381">
    <property type="entry name" value="HTH_3"/>
    <property type="match status" value="1"/>
</dbReference>
<keyword evidence="2" id="KW-1133">Transmembrane helix</keyword>
<gene>
    <name evidence="4" type="ORF">ESZ50_06840</name>
</gene>
<keyword evidence="5" id="KW-1185">Reference proteome</keyword>
<dbReference type="AlphaFoldDB" id="A0A6C2C5X8"/>
<organism evidence="4 5">
    <name type="scientific">Weissella muntiaci</name>
    <dbReference type="NCBI Taxonomy" id="2508881"/>
    <lineage>
        <taxon>Bacteria</taxon>
        <taxon>Bacillati</taxon>
        <taxon>Bacillota</taxon>
        <taxon>Bacilli</taxon>
        <taxon>Lactobacillales</taxon>
        <taxon>Lactobacillaceae</taxon>
        <taxon>Weissella</taxon>
    </lineage>
</organism>
<dbReference type="RefSeq" id="WP_148622825.1">
    <property type="nucleotide sequence ID" value="NZ_SDGZ01000015.1"/>
</dbReference>
<evidence type="ECO:0000313" key="5">
    <source>
        <dbReference type="Proteomes" id="UP000371977"/>
    </source>
</evidence>
<dbReference type="Proteomes" id="UP000371977">
    <property type="component" value="Unassembled WGS sequence"/>
</dbReference>
<dbReference type="PANTHER" id="PTHR46558">
    <property type="entry name" value="TRACRIPTIONAL REGULATORY PROTEIN-RELATED-RELATED"/>
    <property type="match status" value="1"/>
</dbReference>
<reference evidence="4 5" key="1">
    <citation type="submission" date="2019-01" db="EMBL/GenBank/DDBJ databases">
        <title>Weissella sp. nov., a novel lactic acid bacterium isolated from animal feces.</title>
        <authorList>
            <person name="Wang L.-T."/>
        </authorList>
    </citation>
    <scope>NUCLEOTIDE SEQUENCE [LARGE SCALE GENOMIC DNA]</scope>
    <source>
        <strain evidence="4 5">8H-2</strain>
    </source>
</reference>
<evidence type="ECO:0000313" key="4">
    <source>
        <dbReference type="EMBL" id="TYC48963.1"/>
    </source>
</evidence>
<dbReference type="CDD" id="cd00093">
    <property type="entry name" value="HTH_XRE"/>
    <property type="match status" value="1"/>
</dbReference>
<dbReference type="Gene3D" id="1.10.260.40">
    <property type="entry name" value="lambda repressor-like DNA-binding domains"/>
    <property type="match status" value="1"/>
</dbReference>
<name>A0A6C2C5X8_9LACO</name>
<dbReference type="OrthoDB" id="9805856at2"/>
<accession>A0A6C2C5X8</accession>
<dbReference type="GO" id="GO:0003677">
    <property type="term" value="F:DNA binding"/>
    <property type="evidence" value="ECO:0007669"/>
    <property type="project" value="UniProtKB-KW"/>
</dbReference>
<comment type="caution">
    <text evidence="4">The sequence shown here is derived from an EMBL/GenBank/DDBJ whole genome shotgun (WGS) entry which is preliminary data.</text>
</comment>